<accession>A0A914DAQ2</accession>
<sequence length="113" mass="12536">MGNQASYNLEKATKRLSFDSVNDRHDSFESTSGRLKSDSLTSQVSNAYPIDVFEKHEEGVIWPPNKIPVPKPRNRTKRQAQNQAITNEQANVTAILASTSAMFPRILGGSMSQ</sequence>
<proteinExistence type="predicted"/>
<evidence type="ECO:0000313" key="2">
    <source>
        <dbReference type="Proteomes" id="UP000887540"/>
    </source>
</evidence>
<dbReference type="AlphaFoldDB" id="A0A914DAQ2"/>
<dbReference type="Proteomes" id="UP000887540">
    <property type="component" value="Unplaced"/>
</dbReference>
<protein>
    <submittedName>
        <fullName evidence="3">Uncharacterized protein</fullName>
    </submittedName>
</protein>
<evidence type="ECO:0000313" key="3">
    <source>
        <dbReference type="WBParaSite" id="ACRNAN_scaffold2208.g23713.t1"/>
    </source>
</evidence>
<evidence type="ECO:0000256" key="1">
    <source>
        <dbReference type="SAM" id="MobiDB-lite"/>
    </source>
</evidence>
<keyword evidence="2" id="KW-1185">Reference proteome</keyword>
<reference evidence="3" key="1">
    <citation type="submission" date="2022-11" db="UniProtKB">
        <authorList>
            <consortium name="WormBaseParasite"/>
        </authorList>
    </citation>
    <scope>IDENTIFICATION</scope>
</reference>
<organism evidence="2 3">
    <name type="scientific">Acrobeloides nanus</name>
    <dbReference type="NCBI Taxonomy" id="290746"/>
    <lineage>
        <taxon>Eukaryota</taxon>
        <taxon>Metazoa</taxon>
        <taxon>Ecdysozoa</taxon>
        <taxon>Nematoda</taxon>
        <taxon>Chromadorea</taxon>
        <taxon>Rhabditida</taxon>
        <taxon>Tylenchina</taxon>
        <taxon>Cephalobomorpha</taxon>
        <taxon>Cephaloboidea</taxon>
        <taxon>Cephalobidae</taxon>
        <taxon>Acrobeloides</taxon>
    </lineage>
</organism>
<name>A0A914DAQ2_9BILA</name>
<dbReference type="WBParaSite" id="ACRNAN_scaffold2208.g23713.t1">
    <property type="protein sequence ID" value="ACRNAN_scaffold2208.g23713.t1"/>
    <property type="gene ID" value="ACRNAN_scaffold2208.g23713"/>
</dbReference>
<feature type="region of interest" description="Disordered" evidence="1">
    <location>
        <begin position="63"/>
        <end position="82"/>
    </location>
</feature>